<comment type="subcellular location">
    <subcellularLocation>
        <location evidence="1">Endomembrane system</location>
        <topology evidence="1">Multi-pass membrane protein</topology>
    </subcellularLocation>
</comment>
<sequence length="289" mass="32146">MSYLILFAAVFFLSTSVLFVKWTSAPAETAAFYRMLFSSLMLLPFLDYRSLISLRTNTRYAIGLSGILLAFHFWLWFLSLDYTTVASSTLFVTSSPIFVLIGNALFFKKRPTPRGLTFALIAVLGGMLVAAGDFQLGRDALIGDALALAAAILIAGYWLVGQHVRTEMKTNDYSFSVYIVATFVLGFMLLVRDTTFVAFETVNWWYFIALAFFPTLLGHNLFNYALARVSATVVSITILGEALWGMLFGFVFFEERLGPFQWIGAAVLLGGIYLFLKEDARSARTDAAS</sequence>
<dbReference type="InterPro" id="IPR037185">
    <property type="entry name" value="EmrE-like"/>
</dbReference>
<evidence type="ECO:0000256" key="3">
    <source>
        <dbReference type="ARBA" id="ARBA00022692"/>
    </source>
</evidence>
<feature type="transmembrane region" description="Helical" evidence="6">
    <location>
        <begin position="60"/>
        <end position="79"/>
    </location>
</feature>
<evidence type="ECO:0000313" key="9">
    <source>
        <dbReference type="Proteomes" id="UP000254060"/>
    </source>
</evidence>
<dbReference type="RefSeq" id="WP_029334829.1">
    <property type="nucleotide sequence ID" value="NZ_UGGP01000001.1"/>
</dbReference>
<proteinExistence type="inferred from homology"/>
<evidence type="ECO:0000256" key="5">
    <source>
        <dbReference type="ARBA" id="ARBA00023136"/>
    </source>
</evidence>
<name>A0A377FSZ6_9BACL</name>
<feature type="domain" description="EamA" evidence="7">
    <location>
        <begin position="142"/>
        <end position="275"/>
    </location>
</feature>
<feature type="transmembrane region" description="Helical" evidence="6">
    <location>
        <begin position="259"/>
        <end position="276"/>
    </location>
</feature>
<feature type="domain" description="EamA" evidence="7">
    <location>
        <begin position="3"/>
        <end position="129"/>
    </location>
</feature>
<evidence type="ECO:0000256" key="4">
    <source>
        <dbReference type="ARBA" id="ARBA00022989"/>
    </source>
</evidence>
<feature type="transmembrane region" description="Helical" evidence="6">
    <location>
        <begin position="29"/>
        <end position="48"/>
    </location>
</feature>
<reference evidence="8 9" key="1">
    <citation type="submission" date="2018-06" db="EMBL/GenBank/DDBJ databases">
        <authorList>
            <consortium name="Pathogen Informatics"/>
            <person name="Doyle S."/>
        </authorList>
    </citation>
    <scope>NUCLEOTIDE SEQUENCE [LARGE SCALE GENOMIC DNA]</scope>
    <source>
        <strain evidence="8 9">NCTC13163</strain>
    </source>
</reference>
<dbReference type="EMBL" id="UGGP01000001">
    <property type="protein sequence ID" value="STO07930.1"/>
    <property type="molecule type" value="Genomic_DNA"/>
</dbReference>
<keyword evidence="3 6" id="KW-0812">Transmembrane</keyword>
<evidence type="ECO:0000259" key="7">
    <source>
        <dbReference type="Pfam" id="PF00892"/>
    </source>
</evidence>
<feature type="transmembrane region" description="Helical" evidence="6">
    <location>
        <begin position="172"/>
        <end position="191"/>
    </location>
</feature>
<feature type="transmembrane region" description="Helical" evidence="6">
    <location>
        <begin position="85"/>
        <end position="107"/>
    </location>
</feature>
<dbReference type="Proteomes" id="UP000254060">
    <property type="component" value="Unassembled WGS sequence"/>
</dbReference>
<dbReference type="Pfam" id="PF00892">
    <property type="entry name" value="EamA"/>
    <property type="match status" value="2"/>
</dbReference>
<dbReference type="AlphaFoldDB" id="A0A377FSZ6"/>
<protein>
    <submittedName>
        <fullName evidence="8">Predicted permease, DMT superfamily</fullName>
    </submittedName>
</protein>
<comment type="similarity">
    <text evidence="2">Belongs to the EamA transporter family.</text>
</comment>
<dbReference type="PANTHER" id="PTHR32322:SF2">
    <property type="entry name" value="EAMA DOMAIN-CONTAINING PROTEIN"/>
    <property type="match status" value="1"/>
</dbReference>
<keyword evidence="5 6" id="KW-0472">Membrane</keyword>
<feature type="transmembrane region" description="Helical" evidence="6">
    <location>
        <begin position="229"/>
        <end position="253"/>
    </location>
</feature>
<dbReference type="PANTHER" id="PTHR32322">
    <property type="entry name" value="INNER MEMBRANE TRANSPORTER"/>
    <property type="match status" value="1"/>
</dbReference>
<accession>A0A377FSZ6</accession>
<dbReference type="GO" id="GO:0016020">
    <property type="term" value="C:membrane"/>
    <property type="evidence" value="ECO:0007669"/>
    <property type="project" value="UniProtKB-SubCell"/>
</dbReference>
<feature type="transmembrane region" description="Helical" evidence="6">
    <location>
        <begin position="116"/>
        <end position="134"/>
    </location>
</feature>
<feature type="transmembrane region" description="Helical" evidence="6">
    <location>
        <begin position="203"/>
        <end position="222"/>
    </location>
</feature>
<dbReference type="SUPFAM" id="SSF103481">
    <property type="entry name" value="Multidrug resistance efflux transporter EmrE"/>
    <property type="match status" value="2"/>
</dbReference>
<organism evidence="8 9">
    <name type="scientific">Exiguobacterium aurantiacum</name>
    <dbReference type="NCBI Taxonomy" id="33987"/>
    <lineage>
        <taxon>Bacteria</taxon>
        <taxon>Bacillati</taxon>
        <taxon>Bacillota</taxon>
        <taxon>Bacilli</taxon>
        <taxon>Bacillales</taxon>
        <taxon>Bacillales Family XII. Incertae Sedis</taxon>
        <taxon>Exiguobacterium</taxon>
    </lineage>
</organism>
<dbReference type="InterPro" id="IPR050638">
    <property type="entry name" value="AA-Vitamin_Transporters"/>
</dbReference>
<keyword evidence="4 6" id="KW-1133">Transmembrane helix</keyword>
<feature type="transmembrane region" description="Helical" evidence="6">
    <location>
        <begin position="140"/>
        <end position="160"/>
    </location>
</feature>
<evidence type="ECO:0000256" key="6">
    <source>
        <dbReference type="SAM" id="Phobius"/>
    </source>
</evidence>
<dbReference type="OrthoDB" id="9790852at2"/>
<evidence type="ECO:0000256" key="2">
    <source>
        <dbReference type="ARBA" id="ARBA00007362"/>
    </source>
</evidence>
<gene>
    <name evidence="8" type="ORF">NCTC13163_01291</name>
</gene>
<evidence type="ECO:0000313" key="8">
    <source>
        <dbReference type="EMBL" id="STO07930.1"/>
    </source>
</evidence>
<evidence type="ECO:0000256" key="1">
    <source>
        <dbReference type="ARBA" id="ARBA00004127"/>
    </source>
</evidence>
<dbReference type="InterPro" id="IPR000620">
    <property type="entry name" value="EamA_dom"/>
</dbReference>